<feature type="compositionally biased region" description="Basic and acidic residues" evidence="1">
    <location>
        <begin position="20"/>
        <end position="29"/>
    </location>
</feature>
<evidence type="ECO:0000256" key="1">
    <source>
        <dbReference type="SAM" id="MobiDB-lite"/>
    </source>
</evidence>
<gene>
    <name evidence="2" type="ORF">NG99_22000</name>
</gene>
<dbReference type="Gene3D" id="3.30.1460.10">
    <property type="match status" value="1"/>
</dbReference>
<evidence type="ECO:0000313" key="3">
    <source>
        <dbReference type="Proteomes" id="UP000030351"/>
    </source>
</evidence>
<dbReference type="CDD" id="cd16364">
    <property type="entry name" value="T3SC_I-like"/>
    <property type="match status" value="1"/>
</dbReference>
<dbReference type="Proteomes" id="UP000030351">
    <property type="component" value="Unassembled WGS sequence"/>
</dbReference>
<dbReference type="AlphaFoldDB" id="A0A0A3YP79"/>
<evidence type="ECO:0008006" key="4">
    <source>
        <dbReference type="Google" id="ProtNLM"/>
    </source>
</evidence>
<reference evidence="2 3" key="1">
    <citation type="submission" date="2014-10" db="EMBL/GenBank/DDBJ databases">
        <title>Genome sequence of Erwinia typographi M043b.</title>
        <authorList>
            <person name="Chan K.-G."/>
            <person name="Tan W.-S."/>
        </authorList>
    </citation>
    <scope>NUCLEOTIDE SEQUENCE [LARGE SCALE GENOMIC DNA]</scope>
    <source>
        <strain evidence="2 3">M043b</strain>
    </source>
</reference>
<proteinExistence type="predicted"/>
<dbReference type="EMBL" id="JRUQ01000062">
    <property type="protein sequence ID" value="KGT88430.1"/>
    <property type="molecule type" value="Genomic_DNA"/>
</dbReference>
<accession>A0A0A3YP79</accession>
<name>A0A0A3YP79_9GAMM</name>
<feature type="compositionally biased region" description="Basic and acidic residues" evidence="1">
    <location>
        <begin position="1"/>
        <end position="11"/>
    </location>
</feature>
<keyword evidence="3" id="KW-1185">Reference proteome</keyword>
<feature type="region of interest" description="Disordered" evidence="1">
    <location>
        <begin position="1"/>
        <end position="32"/>
    </location>
</feature>
<organism evidence="2 3">
    <name type="scientific">Erwinia typographi</name>
    <dbReference type="NCBI Taxonomy" id="371042"/>
    <lineage>
        <taxon>Bacteria</taxon>
        <taxon>Pseudomonadati</taxon>
        <taxon>Pseudomonadota</taxon>
        <taxon>Gammaproteobacteria</taxon>
        <taxon>Enterobacterales</taxon>
        <taxon>Erwiniaceae</taxon>
        <taxon>Erwinia</taxon>
    </lineage>
</organism>
<protein>
    <recommendedName>
        <fullName evidence="4">Type III secretion system protein</fullName>
    </recommendedName>
</protein>
<dbReference type="OrthoDB" id="6822597at2"/>
<comment type="caution">
    <text evidence="2">The sequence shown here is derived from an EMBL/GenBank/DDBJ whole genome shotgun (WGS) entry which is preliminary data.</text>
</comment>
<evidence type="ECO:0000313" key="2">
    <source>
        <dbReference type="EMBL" id="KGT88430.1"/>
    </source>
</evidence>
<dbReference type="SUPFAM" id="SSF69635">
    <property type="entry name" value="Type III secretory system chaperone-like"/>
    <property type="match status" value="1"/>
</dbReference>
<dbReference type="RefSeq" id="WP_034897786.1">
    <property type="nucleotide sequence ID" value="NZ_JRUQ01000062.1"/>
</dbReference>
<sequence>MDQDALRKAISDRVWQTSHQQEESGERLENPLPSSAQAWLRAAAEQFGADSAEQQQFASGGPLRLEALHVILICQSEEPVPLWLAVGWLAAPEALHPDVWQEALLRANDVAMAQSGIGLSLEENGNALLTKRLPPDSYGDADELASVINDFNSLSSSLIDLLLSLGQQQAVEAENSPPLPGWIAGWQQQMAERVDTLARQAIATEWHYPLLREAFSHLELSDSNSNYLLEGCFCTLRFPERLISVLADGDCRHLLLSTPLALDPSAGPHQRQYLLANRELKVLTQCSLALCGENICLVSRWDSLGLDGEDFASWLADFMTLSVAFDRREQTAA</sequence>